<feature type="transmembrane region" description="Helical" evidence="5">
    <location>
        <begin position="79"/>
        <end position="97"/>
    </location>
</feature>
<dbReference type="InterPro" id="IPR050911">
    <property type="entry name" value="DRAM/TMEM150_Autophagy_Mod"/>
</dbReference>
<accession>A0A067N3P1</accession>
<feature type="transmembrane region" description="Helical" evidence="5">
    <location>
        <begin position="117"/>
        <end position="139"/>
    </location>
</feature>
<evidence type="ECO:0000259" key="6">
    <source>
        <dbReference type="Pfam" id="PF10277"/>
    </source>
</evidence>
<evidence type="ECO:0000256" key="3">
    <source>
        <dbReference type="ARBA" id="ARBA00022989"/>
    </source>
</evidence>
<dbReference type="AlphaFoldDB" id="A0A067N3P1"/>
<dbReference type="GO" id="GO:0005886">
    <property type="term" value="C:plasma membrane"/>
    <property type="evidence" value="ECO:0007669"/>
    <property type="project" value="TreeGrafter"/>
</dbReference>
<feature type="domain" description="CWH43-like N-terminal" evidence="6">
    <location>
        <begin position="26"/>
        <end position="241"/>
    </location>
</feature>
<dbReference type="InterPro" id="IPR019402">
    <property type="entry name" value="CWH43_N"/>
</dbReference>
<name>A0A067N3P1_BOTB1</name>
<comment type="subcellular location">
    <subcellularLocation>
        <location evidence="1">Endomembrane system</location>
        <topology evidence="1">Multi-pass membrane protein</topology>
    </subcellularLocation>
</comment>
<feature type="transmembrane region" description="Helical" evidence="5">
    <location>
        <begin position="25"/>
        <end position="50"/>
    </location>
</feature>
<sequence>MARPAHGRRVSQTNVRPHRHHHHWWYVWIPLATAAMWFGTVLALLVTWLAQHRPHYVSMSPDQTIAYISDVAADFLKPLFIVGCAITAVGFFLCLSVERWARHQGRLLPNMRRREKVMSTLAIIASFVGGVGLILLSIFDTKRHPSMHRGFLLMFVAGTAFSAIFTIIEFRWLDKSFGRSFRALRAAYIFKAVYATILIALAIAFGALLGSSHQNTAAIIEWTISFLFTLYLLSFWTDLRHSKDFSKGELAPERLVAGDREDMRYVGEPGM</sequence>
<evidence type="ECO:0000313" key="7">
    <source>
        <dbReference type="EMBL" id="KDQ18356.1"/>
    </source>
</evidence>
<feature type="transmembrane region" description="Helical" evidence="5">
    <location>
        <begin position="216"/>
        <end position="237"/>
    </location>
</feature>
<feature type="transmembrane region" description="Helical" evidence="5">
    <location>
        <begin position="151"/>
        <end position="168"/>
    </location>
</feature>
<evidence type="ECO:0000256" key="2">
    <source>
        <dbReference type="ARBA" id="ARBA00022692"/>
    </source>
</evidence>
<reference evidence="8" key="1">
    <citation type="journal article" date="2014" name="Proc. Natl. Acad. Sci. U.S.A.">
        <title>Extensive sampling of basidiomycete genomes demonstrates inadequacy of the white-rot/brown-rot paradigm for wood decay fungi.</title>
        <authorList>
            <person name="Riley R."/>
            <person name="Salamov A.A."/>
            <person name="Brown D.W."/>
            <person name="Nagy L.G."/>
            <person name="Floudas D."/>
            <person name="Held B.W."/>
            <person name="Levasseur A."/>
            <person name="Lombard V."/>
            <person name="Morin E."/>
            <person name="Otillar R."/>
            <person name="Lindquist E.A."/>
            <person name="Sun H."/>
            <person name="LaButti K.M."/>
            <person name="Schmutz J."/>
            <person name="Jabbour D."/>
            <person name="Luo H."/>
            <person name="Baker S.E."/>
            <person name="Pisabarro A.G."/>
            <person name="Walton J.D."/>
            <person name="Blanchette R.A."/>
            <person name="Henrissat B."/>
            <person name="Martin F."/>
            <person name="Cullen D."/>
            <person name="Hibbett D.S."/>
            <person name="Grigoriev I.V."/>
        </authorList>
    </citation>
    <scope>NUCLEOTIDE SEQUENCE [LARGE SCALE GENOMIC DNA]</scope>
    <source>
        <strain evidence="8">FD-172 SS1</strain>
    </source>
</reference>
<dbReference type="GO" id="GO:0012505">
    <property type="term" value="C:endomembrane system"/>
    <property type="evidence" value="ECO:0007669"/>
    <property type="project" value="UniProtKB-SubCell"/>
</dbReference>
<feature type="transmembrane region" description="Helical" evidence="5">
    <location>
        <begin position="188"/>
        <end position="210"/>
    </location>
</feature>
<dbReference type="OrthoDB" id="10032492at2759"/>
<organism evidence="7 8">
    <name type="scientific">Botryobasidium botryosum (strain FD-172 SS1)</name>
    <dbReference type="NCBI Taxonomy" id="930990"/>
    <lineage>
        <taxon>Eukaryota</taxon>
        <taxon>Fungi</taxon>
        <taxon>Dikarya</taxon>
        <taxon>Basidiomycota</taxon>
        <taxon>Agaricomycotina</taxon>
        <taxon>Agaricomycetes</taxon>
        <taxon>Cantharellales</taxon>
        <taxon>Botryobasidiaceae</taxon>
        <taxon>Botryobasidium</taxon>
    </lineage>
</organism>
<dbReference type="FunCoup" id="A0A067N3P1">
    <property type="interactions" value="67"/>
</dbReference>
<dbReference type="STRING" id="930990.A0A067N3P1"/>
<proteinExistence type="predicted"/>
<dbReference type="EMBL" id="KL198021">
    <property type="protein sequence ID" value="KDQ18356.1"/>
    <property type="molecule type" value="Genomic_DNA"/>
</dbReference>
<evidence type="ECO:0000256" key="4">
    <source>
        <dbReference type="ARBA" id="ARBA00023136"/>
    </source>
</evidence>
<keyword evidence="8" id="KW-1185">Reference proteome</keyword>
<dbReference type="PANTHER" id="PTHR21324">
    <property type="entry name" value="FASTING-INDUCIBLE INTEGRAL MEMBRANE PROTEIN TM6P1-RELATED"/>
    <property type="match status" value="1"/>
</dbReference>
<keyword evidence="3 5" id="KW-1133">Transmembrane helix</keyword>
<protein>
    <recommendedName>
        <fullName evidence="6">CWH43-like N-terminal domain-containing protein</fullName>
    </recommendedName>
</protein>
<evidence type="ECO:0000256" key="5">
    <source>
        <dbReference type="SAM" id="Phobius"/>
    </source>
</evidence>
<dbReference type="Proteomes" id="UP000027195">
    <property type="component" value="Unassembled WGS sequence"/>
</dbReference>
<evidence type="ECO:0000256" key="1">
    <source>
        <dbReference type="ARBA" id="ARBA00004127"/>
    </source>
</evidence>
<keyword evidence="4 5" id="KW-0472">Membrane</keyword>
<gene>
    <name evidence="7" type="ORF">BOTBODRAFT_171213</name>
</gene>
<keyword evidence="2 5" id="KW-0812">Transmembrane</keyword>
<evidence type="ECO:0000313" key="8">
    <source>
        <dbReference type="Proteomes" id="UP000027195"/>
    </source>
</evidence>
<dbReference type="PANTHER" id="PTHR21324:SF2">
    <property type="entry name" value="EG:22E5.9 PROTEIN"/>
    <property type="match status" value="1"/>
</dbReference>
<dbReference type="Pfam" id="PF10277">
    <property type="entry name" value="Frag1"/>
    <property type="match status" value="1"/>
</dbReference>
<dbReference type="InParanoid" id="A0A067N3P1"/>
<dbReference type="HOGENOM" id="CLU_050573_3_0_1"/>